<feature type="compositionally biased region" description="Low complexity" evidence="1">
    <location>
        <begin position="1"/>
        <end position="15"/>
    </location>
</feature>
<evidence type="ECO:0000256" key="1">
    <source>
        <dbReference type="SAM" id="MobiDB-lite"/>
    </source>
</evidence>
<evidence type="ECO:0000313" key="2">
    <source>
        <dbReference type="EMBL" id="KAG6519920.1"/>
    </source>
</evidence>
<sequence>MLLPHLPLDLPSSPHDNSRPPPPLTPAAAAAAAAEARRDPEAASEEDATVSPTPDVVIPDLREEPPAPPPRSPELRRDSSFNHKKPPSAKQKLALRTASFRPVPFSPDDALATLNIAAHETLFRALGLWDFARLPLDRGIRSDLLVPLIANYEPTKRRSFVGDLRVSISRPDLARALMLPVTKDKSGCPEPRAEDNIHDLFSREDSISAVVDFMSVFLLFQFQDDACIWPTEVVTAHRMVKEGLLHKVDWAGLLWMFVEKELLDVPNSGVYHYASHLQCLIKYQQPRLFLESECKIEPTPEVECEVENSTDVEMEEDDDAEDATEYAASRARSSDDFGVSIEEKCVPVLSSELGGDSDMADSFEQFKEGKKQHIEVENNGGTEHCLKLCNSHGTRNMEFENLCIGDGDGWKEEDFGEEFSGKYDFLDRMGSFDRLTSTDLVVDQDGVFLMMSDGHKTMPLDHENDRAYFSADNGKRKICEIDDEEEDEEDEETQAREQSYQQKRPRSSTVWESPPSGFDSIMEQTQLYAGKAILLSAEKKKACINTQLQLQYLNEILQQKDRVIQSLEKTRVEEQQKWRMEACRYEQEIYLLGNLMIGCRRALNESRRAFTEYRKKYPQGEEPLYKDVIGSGGLVLSTNELERRRLGKQNELRCATMNIVNSFEKEWMLKLERSASSLLTLCRRIMELQVEIKLLKERFEKSVTSAA</sequence>
<dbReference type="Proteomes" id="UP000734854">
    <property type="component" value="Unassembled WGS sequence"/>
</dbReference>
<dbReference type="PANTHER" id="PTHR35120:SF2">
    <property type="entry name" value="AMINOTRANSFERASE-LIKE PLANT MOBILE DOMAIN-CONTAINING PROTEIN"/>
    <property type="match status" value="1"/>
</dbReference>
<accession>A0A8J5H463</accession>
<feature type="region of interest" description="Disordered" evidence="1">
    <location>
        <begin position="1"/>
        <end position="93"/>
    </location>
</feature>
<keyword evidence="3" id="KW-1185">Reference proteome</keyword>
<organism evidence="2 3">
    <name type="scientific">Zingiber officinale</name>
    <name type="common">Ginger</name>
    <name type="synonym">Amomum zingiber</name>
    <dbReference type="NCBI Taxonomy" id="94328"/>
    <lineage>
        <taxon>Eukaryota</taxon>
        <taxon>Viridiplantae</taxon>
        <taxon>Streptophyta</taxon>
        <taxon>Embryophyta</taxon>
        <taxon>Tracheophyta</taxon>
        <taxon>Spermatophyta</taxon>
        <taxon>Magnoliopsida</taxon>
        <taxon>Liliopsida</taxon>
        <taxon>Zingiberales</taxon>
        <taxon>Zingiberaceae</taxon>
        <taxon>Zingiber</taxon>
    </lineage>
</organism>
<feature type="region of interest" description="Disordered" evidence="1">
    <location>
        <begin position="305"/>
        <end position="324"/>
    </location>
</feature>
<reference evidence="2 3" key="1">
    <citation type="submission" date="2020-08" db="EMBL/GenBank/DDBJ databases">
        <title>Plant Genome Project.</title>
        <authorList>
            <person name="Zhang R.-G."/>
        </authorList>
    </citation>
    <scope>NUCLEOTIDE SEQUENCE [LARGE SCALE GENOMIC DNA]</scope>
    <source>
        <tissue evidence="2">Rhizome</tissue>
    </source>
</reference>
<dbReference type="EMBL" id="JACMSC010000005">
    <property type="protein sequence ID" value="KAG6519920.1"/>
    <property type="molecule type" value="Genomic_DNA"/>
</dbReference>
<feature type="compositionally biased region" description="Polar residues" evidence="1">
    <location>
        <begin position="496"/>
        <end position="511"/>
    </location>
</feature>
<protein>
    <submittedName>
        <fullName evidence="2">Uncharacterized protein</fullName>
    </submittedName>
</protein>
<name>A0A8J5H463_ZINOF</name>
<gene>
    <name evidence="2" type="ORF">ZIOFF_016949</name>
</gene>
<evidence type="ECO:0000313" key="3">
    <source>
        <dbReference type="Proteomes" id="UP000734854"/>
    </source>
</evidence>
<dbReference type="AlphaFoldDB" id="A0A8J5H463"/>
<feature type="compositionally biased region" description="Acidic residues" evidence="1">
    <location>
        <begin position="483"/>
        <end position="492"/>
    </location>
</feature>
<comment type="caution">
    <text evidence="2">The sequence shown here is derived from an EMBL/GenBank/DDBJ whole genome shotgun (WGS) entry which is preliminary data.</text>
</comment>
<feature type="region of interest" description="Disordered" evidence="1">
    <location>
        <begin position="483"/>
        <end position="514"/>
    </location>
</feature>
<dbReference type="OrthoDB" id="1935530at2759"/>
<dbReference type="PANTHER" id="PTHR35120">
    <property type="entry name" value="HISTONE ACETYLTRANSFERASE KAT6B-LIKE"/>
    <property type="match status" value="1"/>
</dbReference>
<proteinExistence type="predicted"/>